<keyword evidence="1" id="KW-0328">Glycosyltransferase</keyword>
<dbReference type="AlphaFoldDB" id="D5BPU4"/>
<evidence type="ECO:0000313" key="2">
    <source>
        <dbReference type="Proteomes" id="UP000007460"/>
    </source>
</evidence>
<protein>
    <submittedName>
        <fullName evidence="1">Undecaprenyldiphospho-muramoylpentapeptide beta-N-acetylglucosaminyltransferase</fullName>
    </submittedName>
</protein>
<accession>D5BPU4</accession>
<dbReference type="STRING" id="488538.SAR116_2353"/>
<dbReference type="HOGENOM" id="CLU_2809346_0_0_5"/>
<sequence length="67" mass="7021">MLALDQKVTLSCTETGQDAAGTIVRIQGSRVDVALSQGGGNLLVSLHMQKAGLYVGSQSGLEFVMRI</sequence>
<keyword evidence="2" id="KW-1185">Reference proteome</keyword>
<dbReference type="EMBL" id="CP001751">
    <property type="protein sequence ID" value="ADE40596.1"/>
    <property type="molecule type" value="Genomic_DNA"/>
</dbReference>
<dbReference type="GO" id="GO:0016757">
    <property type="term" value="F:glycosyltransferase activity"/>
    <property type="evidence" value="ECO:0007669"/>
    <property type="project" value="UniProtKB-KW"/>
</dbReference>
<gene>
    <name evidence="1" type="ordered locus">SAR116_2353</name>
</gene>
<organism evidence="1 2">
    <name type="scientific">Puniceispirillum marinum (strain IMCC1322)</name>
    <dbReference type="NCBI Taxonomy" id="488538"/>
    <lineage>
        <taxon>Bacteria</taxon>
        <taxon>Pseudomonadati</taxon>
        <taxon>Pseudomonadota</taxon>
        <taxon>Alphaproteobacteria</taxon>
        <taxon>Candidatus Puniceispirillales</taxon>
        <taxon>Candidatus Puniceispirillaceae</taxon>
        <taxon>Candidatus Puniceispirillum</taxon>
    </lineage>
</organism>
<proteinExistence type="predicted"/>
<dbReference type="KEGG" id="apb:SAR116_2353"/>
<dbReference type="Proteomes" id="UP000007460">
    <property type="component" value="Chromosome"/>
</dbReference>
<evidence type="ECO:0000313" key="1">
    <source>
        <dbReference type="EMBL" id="ADE40596.1"/>
    </source>
</evidence>
<dbReference type="RefSeq" id="WP_013047223.1">
    <property type="nucleotide sequence ID" value="NC_014010.1"/>
</dbReference>
<reference evidence="1 2" key="1">
    <citation type="journal article" date="2010" name="J. Bacteriol.">
        <title>Complete genome sequence of "Candidatus Puniceispirillum marinum" IMCC1322, a representative of the SAR116 clade in the Alphaproteobacteria.</title>
        <authorList>
            <person name="Oh H.M."/>
            <person name="Kwon K.K."/>
            <person name="Kang I."/>
            <person name="Kang S.G."/>
            <person name="Lee J.H."/>
            <person name="Kim S.J."/>
            <person name="Cho J.C."/>
        </authorList>
    </citation>
    <scope>NUCLEOTIDE SEQUENCE [LARGE SCALE GENOMIC DNA]</scope>
    <source>
        <strain evidence="1 2">IMCC1322</strain>
    </source>
</reference>
<keyword evidence="1" id="KW-0808">Transferase</keyword>
<name>D5BPU4_PUNMI</name>